<accession>A0A5K7YHQ8</accession>
<protein>
    <submittedName>
        <fullName evidence="1">Uncharacterized protein</fullName>
    </submittedName>
</protein>
<dbReference type="EMBL" id="AP021874">
    <property type="protein sequence ID" value="BBO68103.1"/>
    <property type="molecule type" value="Genomic_DNA"/>
</dbReference>
<keyword evidence="2" id="KW-1185">Reference proteome</keyword>
<dbReference type="Proteomes" id="UP000427906">
    <property type="component" value="Chromosome"/>
</dbReference>
<gene>
    <name evidence="1" type="ORF">DSCA_20330</name>
</gene>
<proteinExistence type="predicted"/>
<reference evidence="1 2" key="1">
    <citation type="submission" date="2019-11" db="EMBL/GenBank/DDBJ databases">
        <title>Comparative genomics of hydrocarbon-degrading Desulfosarcina strains.</title>
        <authorList>
            <person name="Watanabe M."/>
            <person name="Kojima H."/>
            <person name="Fukui M."/>
        </authorList>
    </citation>
    <scope>NUCLEOTIDE SEQUENCE [LARGE SCALE GENOMIC DNA]</scope>
    <source>
        <strain evidence="1 2">PL12</strain>
    </source>
</reference>
<organism evidence="1 2">
    <name type="scientific">Desulfosarcina alkanivorans</name>
    <dbReference type="NCBI Taxonomy" id="571177"/>
    <lineage>
        <taxon>Bacteria</taxon>
        <taxon>Pseudomonadati</taxon>
        <taxon>Thermodesulfobacteriota</taxon>
        <taxon>Desulfobacteria</taxon>
        <taxon>Desulfobacterales</taxon>
        <taxon>Desulfosarcinaceae</taxon>
        <taxon>Desulfosarcina</taxon>
    </lineage>
</organism>
<evidence type="ECO:0000313" key="2">
    <source>
        <dbReference type="Proteomes" id="UP000427906"/>
    </source>
</evidence>
<dbReference type="KEGG" id="dalk:DSCA_20330"/>
<dbReference type="AlphaFoldDB" id="A0A5K7YHQ8"/>
<name>A0A5K7YHQ8_9BACT</name>
<sequence>MGIFANVELFHLAFTIPLSKAAVAMNVIDAPNKSSRRMVNGYIEERFGRIRRLPGIIGLAL</sequence>
<evidence type="ECO:0000313" key="1">
    <source>
        <dbReference type="EMBL" id="BBO68103.1"/>
    </source>
</evidence>